<evidence type="ECO:0000256" key="2">
    <source>
        <dbReference type="ARBA" id="ARBA00022842"/>
    </source>
</evidence>
<evidence type="ECO:0000313" key="5">
    <source>
        <dbReference type="Proteomes" id="UP000023152"/>
    </source>
</evidence>
<dbReference type="GO" id="GO:0006098">
    <property type="term" value="P:pentose-phosphate shunt"/>
    <property type="evidence" value="ECO:0007669"/>
    <property type="project" value="TreeGrafter"/>
</dbReference>
<dbReference type="Pfam" id="PF22613">
    <property type="entry name" value="Transketolase_C_1"/>
    <property type="match status" value="1"/>
</dbReference>
<gene>
    <name evidence="4" type="ORF">RFI_11041</name>
</gene>
<keyword evidence="2" id="KW-0460">Magnesium</keyword>
<accession>X6NJJ5</accession>
<dbReference type="InterPro" id="IPR055152">
    <property type="entry name" value="Transketolase-like_C_2"/>
</dbReference>
<dbReference type="Gene3D" id="3.40.50.920">
    <property type="match status" value="1"/>
</dbReference>
<keyword evidence="1" id="KW-0479">Metal-binding</keyword>
<dbReference type="SUPFAM" id="SSF52922">
    <property type="entry name" value="TK C-terminal domain-like"/>
    <property type="match status" value="1"/>
</dbReference>
<evidence type="ECO:0000256" key="1">
    <source>
        <dbReference type="ARBA" id="ARBA00022723"/>
    </source>
</evidence>
<dbReference type="EMBL" id="ASPP01008089">
    <property type="protein sequence ID" value="ETO26098.1"/>
    <property type="molecule type" value="Genomic_DNA"/>
</dbReference>
<dbReference type="InterPro" id="IPR033247">
    <property type="entry name" value="Transketolase_fam"/>
</dbReference>
<evidence type="ECO:0000259" key="3">
    <source>
        <dbReference type="Pfam" id="PF22613"/>
    </source>
</evidence>
<reference evidence="4 5" key="1">
    <citation type="journal article" date="2013" name="Curr. Biol.">
        <title>The Genome of the Foraminiferan Reticulomyxa filosa.</title>
        <authorList>
            <person name="Glockner G."/>
            <person name="Hulsmann N."/>
            <person name="Schleicher M."/>
            <person name="Noegel A.A."/>
            <person name="Eichinger L."/>
            <person name="Gallinger C."/>
            <person name="Pawlowski J."/>
            <person name="Sierra R."/>
            <person name="Euteneuer U."/>
            <person name="Pillet L."/>
            <person name="Moustafa A."/>
            <person name="Platzer M."/>
            <person name="Groth M."/>
            <person name="Szafranski K."/>
            <person name="Schliwa M."/>
        </authorList>
    </citation>
    <scope>NUCLEOTIDE SEQUENCE [LARGE SCALE GENOMIC DNA]</scope>
</reference>
<protein>
    <submittedName>
        <fullName evidence="4">Transketolase</fullName>
    </submittedName>
</protein>
<dbReference type="PANTHER" id="PTHR43522:SF2">
    <property type="entry name" value="TRANSKETOLASE 1-RELATED"/>
    <property type="match status" value="1"/>
</dbReference>
<dbReference type="GO" id="GO:0005829">
    <property type="term" value="C:cytosol"/>
    <property type="evidence" value="ECO:0007669"/>
    <property type="project" value="TreeGrafter"/>
</dbReference>
<comment type="caution">
    <text evidence="4">The sequence shown here is derived from an EMBL/GenBank/DDBJ whole genome shotgun (WGS) entry which is preliminary data.</text>
</comment>
<dbReference type="InterPro" id="IPR009014">
    <property type="entry name" value="Transketo_C/PFOR_II"/>
</dbReference>
<organism evidence="4 5">
    <name type="scientific">Reticulomyxa filosa</name>
    <dbReference type="NCBI Taxonomy" id="46433"/>
    <lineage>
        <taxon>Eukaryota</taxon>
        <taxon>Sar</taxon>
        <taxon>Rhizaria</taxon>
        <taxon>Retaria</taxon>
        <taxon>Foraminifera</taxon>
        <taxon>Monothalamids</taxon>
        <taxon>Reticulomyxidae</taxon>
        <taxon>Reticulomyxa</taxon>
    </lineage>
</organism>
<dbReference type="OrthoDB" id="10267175at2759"/>
<feature type="domain" description="Transketolase-like C-terminal" evidence="3">
    <location>
        <begin position="63"/>
        <end position="164"/>
    </location>
</feature>
<keyword evidence="5" id="KW-1185">Reference proteome</keyword>
<proteinExistence type="predicted"/>
<evidence type="ECO:0000313" key="4">
    <source>
        <dbReference type="EMBL" id="ETO26098.1"/>
    </source>
</evidence>
<dbReference type="GO" id="GO:0046872">
    <property type="term" value="F:metal ion binding"/>
    <property type="evidence" value="ECO:0007669"/>
    <property type="project" value="UniProtKB-KW"/>
</dbReference>
<dbReference type="AlphaFoldDB" id="X6NJJ5"/>
<dbReference type="PANTHER" id="PTHR43522">
    <property type="entry name" value="TRANSKETOLASE"/>
    <property type="match status" value="1"/>
</dbReference>
<dbReference type="GO" id="GO:0004802">
    <property type="term" value="F:transketolase activity"/>
    <property type="evidence" value="ECO:0007669"/>
    <property type="project" value="TreeGrafter"/>
</dbReference>
<dbReference type="Proteomes" id="UP000023152">
    <property type="component" value="Unassembled WGS sequence"/>
</dbReference>
<sequence length="196" mass="21619">MYAFRPADGNEIVGTWIITLERLRHSGVVMCLSRQNVDSLDFTSCDDVSLGMYRLTIFDRDSKSSQCPIVLIATGSEVGPTVGAAKILNTEHQLTVHVLSAPCLELFAEQPLEYKRKLLGKGLVISVEAAATSGWHKYSHYQIGIDRFGVSADEKSIKTFFGFTDKLIAATVLKYHNLFQDKPPLLPCLLPGISQS</sequence>
<name>X6NJJ5_RETFI</name>